<dbReference type="HAMAP" id="MF_01463_B">
    <property type="entry name" value="SecD_B"/>
    <property type="match status" value="1"/>
</dbReference>
<comment type="function">
    <text evidence="9">Part of the Sec protein translocase complex. Interacts with the SecYEG preprotein conducting channel. SecDF uses the proton motive force (PMF) to complete protein translocation after the ATP-dependent function of SecA.</text>
</comment>
<organism evidence="12 13">
    <name type="scientific">Calditerricola satsumensis</name>
    <dbReference type="NCBI Taxonomy" id="373054"/>
    <lineage>
        <taxon>Bacteria</taxon>
        <taxon>Bacillati</taxon>
        <taxon>Bacillota</taxon>
        <taxon>Bacilli</taxon>
        <taxon>Bacillales</taxon>
        <taxon>Bacillaceae</taxon>
        <taxon>Calditerricola</taxon>
    </lineage>
</organism>
<feature type="transmembrane region" description="Helical" evidence="9">
    <location>
        <begin position="362"/>
        <end position="381"/>
    </location>
</feature>
<dbReference type="GO" id="GO:0043952">
    <property type="term" value="P:protein transport by the Sec complex"/>
    <property type="evidence" value="ECO:0007669"/>
    <property type="project" value="UniProtKB-UniRule"/>
</dbReference>
<evidence type="ECO:0000313" key="12">
    <source>
        <dbReference type="EMBL" id="GGK01547.1"/>
    </source>
</evidence>
<dbReference type="Pfam" id="PF02355">
    <property type="entry name" value="SecD_SecF_C"/>
    <property type="match status" value="1"/>
</dbReference>
<evidence type="ECO:0000256" key="8">
    <source>
        <dbReference type="ARBA" id="ARBA00023136"/>
    </source>
</evidence>
<dbReference type="NCBIfam" id="TIGR01129">
    <property type="entry name" value="secD"/>
    <property type="match status" value="1"/>
</dbReference>
<name>A0A8J3B7L9_9BACI</name>
<dbReference type="Gene3D" id="3.30.70.3220">
    <property type="match status" value="1"/>
</dbReference>
<comment type="subunit">
    <text evidence="9">Forms a complex with SecF. Part of the essential Sec protein translocation apparatus which comprises SecA, SecYEG and auxiliary proteins SecDF. Other proteins may also be involved.</text>
</comment>
<keyword evidence="2 9" id="KW-0813">Transport</keyword>
<sequence length="411" mass="44339">MKRVRSLLSFFLAVALTAGIIGVFTDDVLADVKLGLDLRGGFEILYEAKPLEEGQAITRDTLAATVAAIDRRVNVLGVAEPDISIEGSNRIRVKLAGVFDQDKAREIIGRTAELRFVDINGNVVMTGADLKENGARPDFDQYNRPIVTLELKDAKKFEEITRQNVGKPLAIYLDQELISNPRVEQVIPGGTAMITGLESVEEARELAALLNAGALPVKLEEVYANTVGPRLGEEALEKTLRAGVVGTALVVLFMIGFYRMPGVVSVIALAAYIFLILRAFTWMNATLTLPGIAGIILGIGMAVDANIITAERIKDEIRAGKSILSALRSGTRRSLVTIVDANLTTILAAAVLFFFGTSAVQGFAITLIISILVSMLTAVLGSRLMLNWLVRGGVGQSPGYFGVRERDIREL</sequence>
<evidence type="ECO:0000256" key="6">
    <source>
        <dbReference type="ARBA" id="ARBA00022989"/>
    </source>
</evidence>
<dbReference type="InterPro" id="IPR001036">
    <property type="entry name" value="Acrflvin-R"/>
</dbReference>
<dbReference type="EMBL" id="BMOF01000027">
    <property type="protein sequence ID" value="GGK01547.1"/>
    <property type="molecule type" value="Genomic_DNA"/>
</dbReference>
<dbReference type="GO" id="GO:0005886">
    <property type="term" value="C:plasma membrane"/>
    <property type="evidence" value="ECO:0007669"/>
    <property type="project" value="UniProtKB-SubCell"/>
</dbReference>
<keyword evidence="3 9" id="KW-1003">Cell membrane</keyword>
<comment type="subcellular location">
    <subcellularLocation>
        <location evidence="1 9">Cell membrane</location>
        <topology evidence="1 9">Multi-pass membrane protein</topology>
    </subcellularLocation>
</comment>
<dbReference type="InterPro" id="IPR048634">
    <property type="entry name" value="SecD_SecF_C"/>
</dbReference>
<reference evidence="12" key="2">
    <citation type="submission" date="2020-09" db="EMBL/GenBank/DDBJ databases">
        <authorList>
            <person name="Sun Q."/>
            <person name="Ohkuma M."/>
        </authorList>
    </citation>
    <scope>NUCLEOTIDE SEQUENCE</scope>
    <source>
        <strain evidence="12">JCM 14719</strain>
    </source>
</reference>
<comment type="caution">
    <text evidence="12">The sequence shown here is derived from an EMBL/GenBank/DDBJ whole genome shotgun (WGS) entry which is preliminary data.</text>
</comment>
<dbReference type="PANTHER" id="PTHR30081">
    <property type="entry name" value="PROTEIN-EXPORT MEMBRANE PROTEIN SEC"/>
    <property type="match status" value="1"/>
</dbReference>
<keyword evidence="6 9" id="KW-1133">Transmembrane helix</keyword>
<dbReference type="GO" id="GO:0065002">
    <property type="term" value="P:intracellular protein transmembrane transport"/>
    <property type="evidence" value="ECO:0007669"/>
    <property type="project" value="UniProtKB-UniRule"/>
</dbReference>
<reference evidence="12" key="1">
    <citation type="journal article" date="2014" name="Int. J. Syst. Evol. Microbiol.">
        <title>Complete genome sequence of Corynebacterium casei LMG S-19264T (=DSM 44701T), isolated from a smear-ripened cheese.</title>
        <authorList>
            <consortium name="US DOE Joint Genome Institute (JGI-PGF)"/>
            <person name="Walter F."/>
            <person name="Albersmeier A."/>
            <person name="Kalinowski J."/>
            <person name="Ruckert C."/>
        </authorList>
    </citation>
    <scope>NUCLEOTIDE SEQUENCE</scope>
    <source>
        <strain evidence="12">JCM 14719</strain>
    </source>
</reference>
<evidence type="ECO:0000256" key="5">
    <source>
        <dbReference type="ARBA" id="ARBA00022927"/>
    </source>
</evidence>
<evidence type="ECO:0000313" key="13">
    <source>
        <dbReference type="Proteomes" id="UP000637720"/>
    </source>
</evidence>
<dbReference type="GO" id="GO:0006605">
    <property type="term" value="P:protein targeting"/>
    <property type="evidence" value="ECO:0007669"/>
    <property type="project" value="UniProtKB-UniRule"/>
</dbReference>
<keyword evidence="5 9" id="KW-0653">Protein transport</keyword>
<proteinExistence type="inferred from homology"/>
<feature type="transmembrane region" description="Helical" evidence="9">
    <location>
        <begin position="287"/>
        <end position="308"/>
    </location>
</feature>
<dbReference type="InterPro" id="IPR005791">
    <property type="entry name" value="SecD"/>
</dbReference>
<feature type="transmembrane region" description="Helical" evidence="9">
    <location>
        <begin position="263"/>
        <end position="281"/>
    </location>
</feature>
<dbReference type="GO" id="GO:0015450">
    <property type="term" value="F:protein-transporting ATPase activity"/>
    <property type="evidence" value="ECO:0007669"/>
    <property type="project" value="InterPro"/>
</dbReference>
<comment type="similarity">
    <text evidence="9">Belongs to the SecD/SecF family. SecD subfamily.</text>
</comment>
<feature type="domain" description="Protein export membrane protein SecD/SecF C-terminal" evidence="10">
    <location>
        <begin position="219"/>
        <end position="389"/>
    </location>
</feature>
<evidence type="ECO:0000259" key="11">
    <source>
        <dbReference type="Pfam" id="PF22599"/>
    </source>
</evidence>
<keyword evidence="7 9" id="KW-0811">Translocation</keyword>
<keyword evidence="13" id="KW-1185">Reference proteome</keyword>
<accession>A0A8J3B7L9</accession>
<dbReference type="InterPro" id="IPR055344">
    <property type="entry name" value="SecD_SecF_C_bact"/>
</dbReference>
<dbReference type="AlphaFoldDB" id="A0A8J3B7L9"/>
<gene>
    <name evidence="9" type="primary">secD</name>
    <name evidence="12" type="ORF">GCM10007043_14470</name>
</gene>
<feature type="domain" description="SecDF P1 head subdomain" evidence="11">
    <location>
        <begin position="118"/>
        <end position="217"/>
    </location>
</feature>
<dbReference type="Pfam" id="PF22599">
    <property type="entry name" value="SecDF_P1_head"/>
    <property type="match status" value="1"/>
</dbReference>
<evidence type="ECO:0000259" key="10">
    <source>
        <dbReference type="Pfam" id="PF02355"/>
    </source>
</evidence>
<dbReference type="PRINTS" id="PR00702">
    <property type="entry name" value="ACRIFLAVINRP"/>
</dbReference>
<dbReference type="PANTHER" id="PTHR30081:SF1">
    <property type="entry name" value="PROTEIN TRANSLOCASE SUBUNIT SECD"/>
    <property type="match status" value="1"/>
</dbReference>
<dbReference type="FunFam" id="1.20.1640.10:FF:000004">
    <property type="entry name" value="Protein translocase subunit SecD"/>
    <property type="match status" value="1"/>
</dbReference>
<keyword evidence="8 9" id="KW-0472">Membrane</keyword>
<dbReference type="InterPro" id="IPR022813">
    <property type="entry name" value="SecD/SecF_arch_bac"/>
</dbReference>
<evidence type="ECO:0000256" key="4">
    <source>
        <dbReference type="ARBA" id="ARBA00022692"/>
    </source>
</evidence>
<comment type="caution">
    <text evidence="9">Lacks conserved residue(s) required for the propagation of feature annotation.</text>
</comment>
<dbReference type="Gene3D" id="1.20.1640.10">
    <property type="entry name" value="Multidrug efflux transporter AcrB transmembrane domain"/>
    <property type="match status" value="1"/>
</dbReference>
<protein>
    <recommendedName>
        <fullName evidence="9">Protein translocase subunit SecD</fullName>
    </recommendedName>
</protein>
<feature type="transmembrane region" description="Helical" evidence="9">
    <location>
        <begin position="240"/>
        <end position="258"/>
    </location>
</feature>
<dbReference type="Proteomes" id="UP000637720">
    <property type="component" value="Unassembled WGS sequence"/>
</dbReference>
<evidence type="ECO:0000256" key="9">
    <source>
        <dbReference type="HAMAP-Rule" id="MF_01463"/>
    </source>
</evidence>
<evidence type="ECO:0000256" key="3">
    <source>
        <dbReference type="ARBA" id="ARBA00022475"/>
    </source>
</evidence>
<dbReference type="InterPro" id="IPR054384">
    <property type="entry name" value="SecDF_P1_head"/>
</dbReference>
<evidence type="ECO:0000256" key="2">
    <source>
        <dbReference type="ARBA" id="ARBA00022448"/>
    </source>
</evidence>
<feature type="transmembrane region" description="Helical" evidence="9">
    <location>
        <begin position="335"/>
        <end position="356"/>
    </location>
</feature>
<dbReference type="NCBIfam" id="TIGR00916">
    <property type="entry name" value="2A0604s01"/>
    <property type="match status" value="1"/>
</dbReference>
<evidence type="ECO:0000256" key="7">
    <source>
        <dbReference type="ARBA" id="ARBA00023010"/>
    </source>
</evidence>
<keyword evidence="4 9" id="KW-0812">Transmembrane</keyword>
<evidence type="ECO:0000256" key="1">
    <source>
        <dbReference type="ARBA" id="ARBA00004651"/>
    </source>
</evidence>
<dbReference type="SUPFAM" id="SSF82866">
    <property type="entry name" value="Multidrug efflux transporter AcrB transmembrane domain"/>
    <property type="match status" value="1"/>
</dbReference>